<dbReference type="Pfam" id="PF00293">
    <property type="entry name" value="NUDIX"/>
    <property type="match status" value="1"/>
</dbReference>
<evidence type="ECO:0000313" key="4">
    <source>
        <dbReference type="EMBL" id="QDY77543.1"/>
    </source>
</evidence>
<dbReference type="EMBL" id="CP042266">
    <property type="protein sequence ID" value="QDY77543.1"/>
    <property type="molecule type" value="Genomic_DNA"/>
</dbReference>
<dbReference type="Proteomes" id="UP000320580">
    <property type="component" value="Chromosome"/>
</dbReference>
<dbReference type="GO" id="GO:0016787">
    <property type="term" value="F:hydrolase activity"/>
    <property type="evidence" value="ECO:0007669"/>
    <property type="project" value="UniProtKB-KW"/>
</dbReference>
<dbReference type="PANTHER" id="PTHR43046">
    <property type="entry name" value="GDP-MANNOSE MANNOSYL HYDROLASE"/>
    <property type="match status" value="1"/>
</dbReference>
<dbReference type="PRINTS" id="PR00502">
    <property type="entry name" value="NUDIXFAMILY"/>
</dbReference>
<feature type="domain" description="Nudix hydrolase" evidence="3">
    <location>
        <begin position="6"/>
        <end position="133"/>
    </location>
</feature>
<protein>
    <submittedName>
        <fullName evidence="4">NUDIX hydrolase</fullName>
    </submittedName>
</protein>
<evidence type="ECO:0000259" key="3">
    <source>
        <dbReference type="PROSITE" id="PS51462"/>
    </source>
</evidence>
<evidence type="ECO:0000313" key="5">
    <source>
        <dbReference type="Proteomes" id="UP000320580"/>
    </source>
</evidence>
<organism evidence="4 5">
    <name type="scientific">Streptomyces qinzhouensis</name>
    <dbReference type="NCBI Taxonomy" id="2599401"/>
    <lineage>
        <taxon>Bacteria</taxon>
        <taxon>Bacillati</taxon>
        <taxon>Actinomycetota</taxon>
        <taxon>Actinomycetes</taxon>
        <taxon>Kitasatosporales</taxon>
        <taxon>Streptomycetaceae</taxon>
        <taxon>Streptomyces</taxon>
    </lineage>
</organism>
<dbReference type="RefSeq" id="WP_146480880.1">
    <property type="nucleotide sequence ID" value="NZ_CP042266.1"/>
</dbReference>
<gene>
    <name evidence="4" type="ORF">FQU76_14545</name>
</gene>
<evidence type="ECO:0000256" key="2">
    <source>
        <dbReference type="ARBA" id="ARBA00022801"/>
    </source>
</evidence>
<dbReference type="AlphaFoldDB" id="A0A5B8JJ70"/>
<dbReference type="PANTHER" id="PTHR43046:SF14">
    <property type="entry name" value="MUTT_NUDIX FAMILY PROTEIN"/>
    <property type="match status" value="1"/>
</dbReference>
<accession>A0A5B8JJ70</accession>
<dbReference type="CDD" id="cd02883">
    <property type="entry name" value="NUDIX_Hydrolase"/>
    <property type="match status" value="1"/>
</dbReference>
<evidence type="ECO:0000256" key="1">
    <source>
        <dbReference type="ARBA" id="ARBA00001946"/>
    </source>
</evidence>
<name>A0A5B8JJ70_9ACTN</name>
<dbReference type="InterPro" id="IPR020476">
    <property type="entry name" value="Nudix_hydrolase"/>
</dbReference>
<keyword evidence="5" id="KW-1185">Reference proteome</keyword>
<dbReference type="InterPro" id="IPR015797">
    <property type="entry name" value="NUDIX_hydrolase-like_dom_sf"/>
</dbReference>
<reference evidence="4 5" key="1">
    <citation type="submission" date="2019-07" db="EMBL/GenBank/DDBJ databases">
        <authorList>
            <person name="Zhu P."/>
        </authorList>
    </citation>
    <scope>NUCLEOTIDE SEQUENCE [LARGE SCALE GENOMIC DNA]</scope>
    <source>
        <strain evidence="4 5">SSL-25</strain>
    </source>
</reference>
<dbReference type="PROSITE" id="PS51462">
    <property type="entry name" value="NUDIX"/>
    <property type="match status" value="1"/>
</dbReference>
<sequence length="137" mass="14626">MTTDPVTTPVALAVITSPADGSVLFVERRAPDGPRWVFPGGKAEHGETAEQTAVREAEQETGLIVAPVKRIGAAPHYLTGRYLIYIACAVVSGTAVPASPREVIDVAWVPTWFVDVTVPGIYEPVRRYLGLAPCTTP</sequence>
<keyword evidence="2 4" id="KW-0378">Hydrolase</keyword>
<proteinExistence type="predicted"/>
<dbReference type="InterPro" id="IPR000086">
    <property type="entry name" value="NUDIX_hydrolase_dom"/>
</dbReference>
<dbReference type="KEGG" id="sqz:FQU76_14545"/>
<dbReference type="OrthoDB" id="9804442at2"/>
<comment type="cofactor">
    <cofactor evidence="1">
        <name>Mg(2+)</name>
        <dbReference type="ChEBI" id="CHEBI:18420"/>
    </cofactor>
</comment>
<dbReference type="SUPFAM" id="SSF55811">
    <property type="entry name" value="Nudix"/>
    <property type="match status" value="1"/>
</dbReference>
<dbReference type="Gene3D" id="3.90.79.10">
    <property type="entry name" value="Nucleoside Triphosphate Pyrophosphohydrolase"/>
    <property type="match status" value="1"/>
</dbReference>